<dbReference type="OrthoDB" id="9810361at2"/>
<dbReference type="Gene3D" id="3.10.450.50">
    <property type="match status" value="1"/>
</dbReference>
<dbReference type="RefSeq" id="WP_093131693.1">
    <property type="nucleotide sequence ID" value="NZ_FOHJ01000002.1"/>
</dbReference>
<dbReference type="STRING" id="237682.SAMN05421676_10229"/>
<accession>A0A1I0A5G7</accession>
<dbReference type="EMBL" id="FOHJ01000002">
    <property type="protein sequence ID" value="SES88896.1"/>
    <property type="molecule type" value="Genomic_DNA"/>
</dbReference>
<dbReference type="SUPFAM" id="SSF103642">
    <property type="entry name" value="Sec-C motif"/>
    <property type="match status" value="1"/>
</dbReference>
<keyword evidence="2" id="KW-1185">Reference proteome</keyword>
<evidence type="ECO:0000313" key="1">
    <source>
        <dbReference type="EMBL" id="SES88896.1"/>
    </source>
</evidence>
<reference evidence="2" key="1">
    <citation type="submission" date="2016-10" db="EMBL/GenBank/DDBJ databases">
        <authorList>
            <person name="Varghese N."/>
            <person name="Submissions S."/>
        </authorList>
    </citation>
    <scope>NUCLEOTIDE SEQUENCE [LARGE SCALE GENOMIC DNA]</scope>
    <source>
        <strain evidence="2">CGMCC 1.3566</strain>
    </source>
</reference>
<name>A0A1I0A5G7_9BACI</name>
<sequence length="370" mass="42500">MSVIGRNDLCPCGSGKKYKKCHLSASGFSELPNDSSTNCICGSGLNPINCCGSYLTSQRRISPSVRTSQFSIESGFQEEYAGKVYLARLSNSKREWDAFRNIYIYGIEINERFFRPKTLDVVMEFQSDEECHLNVRCNLDYETGAIIKFQIPNNLKTNKLHYAASSISISKALNQIEVPYIKILNHRYLRLLHHTSVSGYEGITNSQTIWTSPYDLQGSTRELKETRFSYFTDIPELKYESDLFAVAMRDKSQAAFRTDDESQLSYVEIYKQPVHKREKRLTFYLDINLIAPVPAIYHNQEGTQYIEFFHPHIFRVGVNLNTTLPIESFEDGWKICENSIEAKVLNVFPIANGNILTDLSKIYQDRYIEA</sequence>
<evidence type="ECO:0000313" key="2">
    <source>
        <dbReference type="Proteomes" id="UP000199095"/>
    </source>
</evidence>
<organism evidence="1 2">
    <name type="scientific">Salinibacillus kushneri</name>
    <dbReference type="NCBI Taxonomy" id="237682"/>
    <lineage>
        <taxon>Bacteria</taxon>
        <taxon>Bacillati</taxon>
        <taxon>Bacillota</taxon>
        <taxon>Bacilli</taxon>
        <taxon>Bacillales</taxon>
        <taxon>Bacillaceae</taxon>
        <taxon>Salinibacillus</taxon>
    </lineage>
</organism>
<protein>
    <submittedName>
        <fullName evidence="1">SEC-C motif-containing protein</fullName>
    </submittedName>
</protein>
<dbReference type="AlphaFoldDB" id="A0A1I0A5G7"/>
<dbReference type="Proteomes" id="UP000199095">
    <property type="component" value="Unassembled WGS sequence"/>
</dbReference>
<proteinExistence type="predicted"/>
<dbReference type="InterPro" id="IPR004027">
    <property type="entry name" value="SEC_C_motif"/>
</dbReference>
<dbReference type="Pfam" id="PF02810">
    <property type="entry name" value="SEC-C"/>
    <property type="match status" value="1"/>
</dbReference>
<gene>
    <name evidence="1" type="ORF">SAMN05421676_10229</name>
</gene>